<proteinExistence type="predicted"/>
<evidence type="ECO:0000313" key="4">
    <source>
        <dbReference type="Proteomes" id="UP000681131"/>
    </source>
</evidence>
<gene>
    <name evidence="1" type="ORF">CDH04_09295</name>
    <name evidence="2" type="ORF">FZC43_09310</name>
</gene>
<reference evidence="1 3" key="1">
    <citation type="submission" date="2017-06" db="EMBL/GenBank/DDBJ databases">
        <title>Complete genome of Francisella adeliensis.</title>
        <authorList>
            <person name="Vallesi A."/>
            <person name="Sjodin A."/>
        </authorList>
    </citation>
    <scope>NUCLEOTIDE SEQUENCE [LARGE SCALE GENOMIC DNA]</scope>
    <source>
        <strain evidence="1 3">FDC440</strain>
    </source>
</reference>
<organism evidence="1 3">
    <name type="scientific">Francisella adeliensis</name>
    <dbReference type="NCBI Taxonomy" id="2007306"/>
    <lineage>
        <taxon>Bacteria</taxon>
        <taxon>Pseudomonadati</taxon>
        <taxon>Pseudomonadota</taxon>
        <taxon>Gammaproteobacteria</taxon>
        <taxon>Thiotrichales</taxon>
        <taxon>Francisellaceae</taxon>
        <taxon>Francisella</taxon>
    </lineage>
</organism>
<dbReference type="RefSeq" id="WP_112870752.1">
    <property type="nucleotide sequence ID" value="NZ_CP021781.1"/>
</dbReference>
<dbReference type="EMBL" id="CP021781">
    <property type="protein sequence ID" value="AXA34577.1"/>
    <property type="molecule type" value="Genomic_DNA"/>
</dbReference>
<dbReference type="KEGG" id="fad:CDH04_09295"/>
<dbReference type="Proteomes" id="UP000681131">
    <property type="component" value="Chromosome"/>
</dbReference>
<keyword evidence="4" id="KW-1185">Reference proteome</keyword>
<evidence type="ECO:0000313" key="3">
    <source>
        <dbReference type="Proteomes" id="UP000251120"/>
    </source>
</evidence>
<dbReference type="AlphaFoldDB" id="A0A2Z4Y098"/>
<reference evidence="2 4" key="2">
    <citation type="submission" date="2019-08" db="EMBL/GenBank/DDBJ databases">
        <title>Complete genome sequences of Francisella adeliensis (FSC1325 and FSC1326).</title>
        <authorList>
            <person name="Ohrman C."/>
            <person name="Uneklint I."/>
            <person name="Vallesi A."/>
            <person name="Karlsson L."/>
            <person name="Sjodin A."/>
        </authorList>
    </citation>
    <scope>NUCLEOTIDE SEQUENCE [LARGE SCALE GENOMIC DNA]</scope>
    <source>
        <strain evidence="2 4">FSC1325</strain>
    </source>
</reference>
<dbReference type="Proteomes" id="UP000251120">
    <property type="component" value="Chromosome"/>
</dbReference>
<dbReference type="EMBL" id="CP043424">
    <property type="protein sequence ID" value="QIW12822.1"/>
    <property type="molecule type" value="Genomic_DNA"/>
</dbReference>
<protein>
    <submittedName>
        <fullName evidence="1">Uncharacterized protein</fullName>
    </submittedName>
</protein>
<sequence>MYDIYNYPTSYYYCILYLQEKYPSYEIVYDICFNYDTSNQFIKKITANKDDKIIYVDINATFIVGETNQIHDLQEIMEKIAQNSKQLSRDIWTLWFSIYNFSLHPSLTPTNRIYNDGSLYMLEIEKNNGSLKYIEYRIQKALSSFHVVCSLYNKTVNMNYKLGQRKSIQKIFLQKEINKNFVCGNVKVFMNEYLDSKKEYVIKTLKEELECISTSRLVEFKNIKVNLSFGPLRLPLGSKLDKNTFIDGGTLSEILYE</sequence>
<accession>A0A2Z4Y098</accession>
<evidence type="ECO:0000313" key="1">
    <source>
        <dbReference type="EMBL" id="AXA34577.1"/>
    </source>
</evidence>
<evidence type="ECO:0000313" key="2">
    <source>
        <dbReference type="EMBL" id="QIW12822.1"/>
    </source>
</evidence>
<name>A0A2Z4Y098_9GAMM</name>